<gene>
    <name evidence="2" type="ORF">EKH80_10045</name>
</gene>
<keyword evidence="1" id="KW-0472">Membrane</keyword>
<accession>A0A432M6A0</accession>
<dbReference type="Pfam" id="PF07301">
    <property type="entry name" value="DUF1453"/>
    <property type="match status" value="1"/>
</dbReference>
<dbReference type="Proteomes" id="UP000274358">
    <property type="component" value="Unassembled WGS sequence"/>
</dbReference>
<feature type="transmembrane region" description="Helical" evidence="1">
    <location>
        <begin position="100"/>
        <end position="124"/>
    </location>
</feature>
<protein>
    <submittedName>
        <fullName evidence="2">DUF1453 domain-containing protein</fullName>
    </submittedName>
</protein>
<evidence type="ECO:0000313" key="3">
    <source>
        <dbReference type="Proteomes" id="UP000274358"/>
    </source>
</evidence>
<sequence length="181" mass="19775">MEPHFSMPLVLIPVIAFAVWRRVRRQFGPQPIQRNRMILRIAFFAVIAGLIALAARHDLRLLGGLSGGVLAGSALGLLGLRLSRFEVHPVKGDCYVPNPYIGALITALLLARLAWRLAMLGPAMQDPTGATPPIHGPGIGQSPLTLLTFGLVVGYYVCYYAGLLIHHQRIVRSRPELRESA</sequence>
<feature type="transmembrane region" description="Helical" evidence="1">
    <location>
        <begin position="6"/>
        <end position="23"/>
    </location>
</feature>
<keyword evidence="1" id="KW-0812">Transmembrane</keyword>
<organism evidence="2 3">
    <name type="scientific">Dyella choica</name>
    <dbReference type="NCBI Taxonomy" id="1927959"/>
    <lineage>
        <taxon>Bacteria</taxon>
        <taxon>Pseudomonadati</taxon>
        <taxon>Pseudomonadota</taxon>
        <taxon>Gammaproteobacteria</taxon>
        <taxon>Lysobacterales</taxon>
        <taxon>Rhodanobacteraceae</taxon>
        <taxon>Dyella</taxon>
    </lineage>
</organism>
<dbReference type="EMBL" id="RYYV01000006">
    <property type="protein sequence ID" value="RUL76049.1"/>
    <property type="molecule type" value="Genomic_DNA"/>
</dbReference>
<comment type="caution">
    <text evidence="2">The sequence shown here is derived from an EMBL/GenBank/DDBJ whole genome shotgun (WGS) entry which is preliminary data.</text>
</comment>
<evidence type="ECO:0000313" key="2">
    <source>
        <dbReference type="EMBL" id="RUL76049.1"/>
    </source>
</evidence>
<dbReference type="InterPro" id="IPR058247">
    <property type="entry name" value="DUF1453"/>
</dbReference>
<evidence type="ECO:0000256" key="1">
    <source>
        <dbReference type="SAM" id="Phobius"/>
    </source>
</evidence>
<proteinExistence type="predicted"/>
<feature type="transmembrane region" description="Helical" evidence="1">
    <location>
        <begin position="144"/>
        <end position="165"/>
    </location>
</feature>
<dbReference type="RefSeq" id="WP_126684613.1">
    <property type="nucleotide sequence ID" value="NZ_RYYV01000006.1"/>
</dbReference>
<keyword evidence="3" id="KW-1185">Reference proteome</keyword>
<dbReference type="AlphaFoldDB" id="A0A432M6A0"/>
<keyword evidence="1" id="KW-1133">Transmembrane helix</keyword>
<reference evidence="2 3" key="1">
    <citation type="submission" date="2018-12" db="EMBL/GenBank/DDBJ databases">
        <title>Dyella dinghuensis sp. nov. DHOA06 and Dyella choica sp. nov. 4M-K27, isolated from forest soil.</title>
        <authorList>
            <person name="Qiu L.-H."/>
            <person name="Gao Z.-H."/>
        </authorList>
    </citation>
    <scope>NUCLEOTIDE SEQUENCE [LARGE SCALE GENOMIC DNA]</scope>
    <source>
        <strain evidence="2 3">4M-K27</strain>
    </source>
</reference>
<dbReference type="OrthoDB" id="6038141at2"/>
<name>A0A432M6A0_9GAMM</name>
<feature type="transmembrane region" description="Helical" evidence="1">
    <location>
        <begin position="61"/>
        <end position="80"/>
    </location>
</feature>
<feature type="transmembrane region" description="Helical" evidence="1">
    <location>
        <begin position="37"/>
        <end position="55"/>
    </location>
</feature>